<dbReference type="EMBL" id="VIBQ01000084">
    <property type="protein sequence ID" value="KAB8670400.1"/>
    <property type="molecule type" value="Genomic_DNA"/>
</dbReference>
<protein>
    <submittedName>
        <fullName evidence="1">Uncharacterized protein</fullName>
    </submittedName>
</protein>
<comment type="caution">
    <text evidence="1">The sequence shown here is derived from an EMBL/GenBank/DDBJ whole genome shotgun (WGS) entry which is preliminary data.</text>
</comment>
<proteinExistence type="predicted"/>
<evidence type="ECO:0000313" key="2">
    <source>
        <dbReference type="Proteomes" id="UP000327013"/>
    </source>
</evidence>
<dbReference type="AlphaFoldDB" id="A0A5N6L3L5"/>
<sequence>MYGYELLGPATAPSGEFTHYPLPASQPLIPGSATSCTVLWAQRFMTSLSEPTRVPVRDEGHVRVMPCGCCRPPPHFDQAHQPAPYFQAASQRPPRNAVVAFAQINAHFYWSLIVDHSSHSTQLKDGAALGGLDNHPHSWTLSGTHAGCDEAGRITRMWRITSFLRVSLQERSSAFRSFGVTLPRLAFEHSSREARKLGDTEYPEIPRLSSRRSCVSRATKDCTLAWLSRTPLLLLTLLHRSAPNDSRRSSALFTDGLALFRRFWFVVQGTVKSSMARPEPPATKVTATPLTLASHQHLDLTRDCRNLSCRRYLPASREPAGYRGNVAKWQSGRMTMPLSGRALRTTRDYVWVLRIDDAGYASALAARVKSDERAEHSVSHSVLRQVETID</sequence>
<reference evidence="1 2" key="1">
    <citation type="submission" date="2019-06" db="EMBL/GenBank/DDBJ databases">
        <title>A chromosomal-level reference genome of Carpinus fangiana (Coryloideae, Betulaceae).</title>
        <authorList>
            <person name="Yang X."/>
            <person name="Wang Z."/>
            <person name="Zhang L."/>
            <person name="Hao G."/>
            <person name="Liu J."/>
            <person name="Yang Y."/>
        </authorList>
    </citation>
    <scope>NUCLEOTIDE SEQUENCE [LARGE SCALE GENOMIC DNA]</scope>
    <source>
        <strain evidence="1">Cfa_2016G</strain>
        <tissue evidence="1">Leaf</tissue>
    </source>
</reference>
<keyword evidence="2" id="KW-1185">Reference proteome</keyword>
<evidence type="ECO:0000313" key="1">
    <source>
        <dbReference type="EMBL" id="KAB8670400.1"/>
    </source>
</evidence>
<name>A0A5N6L3L5_9ROSI</name>
<dbReference type="Proteomes" id="UP000327013">
    <property type="component" value="Unassembled WGS sequence"/>
</dbReference>
<accession>A0A5N6L3L5</accession>
<gene>
    <name evidence="1" type="ORF">FH972_026313</name>
</gene>
<organism evidence="1 2">
    <name type="scientific">Carpinus fangiana</name>
    <dbReference type="NCBI Taxonomy" id="176857"/>
    <lineage>
        <taxon>Eukaryota</taxon>
        <taxon>Viridiplantae</taxon>
        <taxon>Streptophyta</taxon>
        <taxon>Embryophyta</taxon>
        <taxon>Tracheophyta</taxon>
        <taxon>Spermatophyta</taxon>
        <taxon>Magnoliopsida</taxon>
        <taxon>eudicotyledons</taxon>
        <taxon>Gunneridae</taxon>
        <taxon>Pentapetalae</taxon>
        <taxon>rosids</taxon>
        <taxon>fabids</taxon>
        <taxon>Fagales</taxon>
        <taxon>Betulaceae</taxon>
        <taxon>Carpinus</taxon>
    </lineage>
</organism>